<dbReference type="NCBIfam" id="TIGR00115">
    <property type="entry name" value="tig"/>
    <property type="match status" value="1"/>
</dbReference>
<keyword evidence="6 11" id="KW-0697">Rotamase</keyword>
<keyword evidence="8 11" id="KW-0413">Isomerase</keyword>
<name>A0A838YFS2_9GAMM</name>
<dbReference type="InterPro" id="IPR005215">
    <property type="entry name" value="Trig_fac"/>
</dbReference>
<comment type="caution">
    <text evidence="15">The sequence shown here is derived from an EMBL/GenBank/DDBJ whole genome shotgun (WGS) entry which is preliminary data.</text>
</comment>
<comment type="catalytic activity">
    <reaction evidence="1 11 12">
        <text>[protein]-peptidylproline (omega=180) = [protein]-peptidylproline (omega=0)</text>
        <dbReference type="Rhea" id="RHEA:16237"/>
        <dbReference type="Rhea" id="RHEA-COMP:10747"/>
        <dbReference type="Rhea" id="RHEA-COMP:10748"/>
        <dbReference type="ChEBI" id="CHEBI:83833"/>
        <dbReference type="ChEBI" id="CHEBI:83834"/>
        <dbReference type="EC" id="5.2.1.8"/>
    </reaction>
</comment>
<reference evidence="15 16" key="1">
    <citation type="submission" date="2020-06" db="EMBL/GenBank/DDBJ databases">
        <title>Dysbiosis in marine aquaculture revealed through microbiome analysis: reverse ecology for environmental sustainability.</title>
        <authorList>
            <person name="Haro-Moreno J.M."/>
            <person name="Coutinho F.H."/>
            <person name="Zaragoza-Solas A."/>
            <person name="Picazo A."/>
            <person name="Almagro-Moreno S."/>
            <person name="Lopez-Perez M."/>
        </authorList>
    </citation>
    <scope>NUCLEOTIDE SEQUENCE [LARGE SCALE GENOMIC DNA]</scope>
    <source>
        <strain evidence="15">MCMED-G42</strain>
    </source>
</reference>
<comment type="subcellular location">
    <subcellularLocation>
        <location evidence="11">Cytoplasm</location>
    </subcellularLocation>
    <text evidence="11">About half TF is bound to the ribosome near the polypeptide exit tunnel while the other half is free in the cytoplasm.</text>
</comment>
<dbReference type="GO" id="GO:0015031">
    <property type="term" value="P:protein transport"/>
    <property type="evidence" value="ECO:0007669"/>
    <property type="project" value="UniProtKB-UniRule"/>
</dbReference>
<keyword evidence="11" id="KW-0963">Cytoplasm</keyword>
<dbReference type="PANTHER" id="PTHR30560:SF3">
    <property type="entry name" value="TRIGGER FACTOR-LIKE PROTEIN TIG, CHLOROPLASTIC"/>
    <property type="match status" value="1"/>
</dbReference>
<evidence type="ECO:0000259" key="14">
    <source>
        <dbReference type="PROSITE" id="PS50059"/>
    </source>
</evidence>
<dbReference type="InterPro" id="IPR027304">
    <property type="entry name" value="Trigger_fact/SurA_dom_sf"/>
</dbReference>
<dbReference type="PROSITE" id="PS50059">
    <property type="entry name" value="FKBP_PPIASE"/>
    <property type="match status" value="1"/>
</dbReference>
<evidence type="ECO:0000256" key="7">
    <source>
        <dbReference type="ARBA" id="ARBA00023186"/>
    </source>
</evidence>
<dbReference type="InterPro" id="IPR036611">
    <property type="entry name" value="Trigger_fac_ribosome-bd_sf"/>
</dbReference>
<sequence length="431" mass="49456">MSSKLKKLKDLERILTVTIPLEDYKDKFQSKINNIKGQAKLDGFRKGKVPNDVLEQKYGASIHADVVNDLIQASYPEALKENNLRPASSPTVKLESEDPSKPLVYSATFEIFPDIKPKVSSWTKYETFSINISDGDVNLAIEDICKRYGEWNDVDRESAKDDQVIIDFKGLINGEEFEGNSAADFKLVLGSNSMIPGFEDELIGKSKSEFKINAKFPDDYFKKDLAGSDAIFEINLKTVQELTPAKIDKELFTKLEMDIEDETKFKAEILSRMEKEVKTQEKDLTKESIYETLLKINSFSAPKVTIKEQAEMMRKDSLMRIGQQENDAANDLFPLDTFMENAEKRVKLDLLFAELIKHYALAVTQEDLDNFIEEESKKYKDSSQFKQWIENQPQQVEQFRMIVLEQKLVDNLKNDLKSKDKVIEFSELANK</sequence>
<dbReference type="GO" id="GO:0043022">
    <property type="term" value="F:ribosome binding"/>
    <property type="evidence" value="ECO:0007669"/>
    <property type="project" value="TreeGrafter"/>
</dbReference>
<evidence type="ECO:0000313" key="15">
    <source>
        <dbReference type="EMBL" id="MBA4723707.1"/>
    </source>
</evidence>
<dbReference type="EC" id="5.2.1.8" evidence="3 11"/>
<organism evidence="15 16">
    <name type="scientific">SAR86 cluster bacterium</name>
    <dbReference type="NCBI Taxonomy" id="2030880"/>
    <lineage>
        <taxon>Bacteria</taxon>
        <taxon>Pseudomonadati</taxon>
        <taxon>Pseudomonadota</taxon>
        <taxon>Gammaproteobacteria</taxon>
        <taxon>SAR86 cluster</taxon>
    </lineage>
</organism>
<dbReference type="EMBL" id="JACETM010000003">
    <property type="protein sequence ID" value="MBA4723707.1"/>
    <property type="molecule type" value="Genomic_DNA"/>
</dbReference>
<keyword evidence="9 11" id="KW-0131">Cell cycle</keyword>
<comment type="similarity">
    <text evidence="2 11 13">Belongs to the FKBP-type PPIase family. Tig subfamily.</text>
</comment>
<dbReference type="InterPro" id="IPR046357">
    <property type="entry name" value="PPIase_dom_sf"/>
</dbReference>
<dbReference type="Proteomes" id="UP000585327">
    <property type="component" value="Unassembled WGS sequence"/>
</dbReference>
<accession>A0A838YFS2</accession>
<feature type="domain" description="PPIase FKBP-type" evidence="14">
    <location>
        <begin position="161"/>
        <end position="209"/>
    </location>
</feature>
<evidence type="ECO:0000256" key="9">
    <source>
        <dbReference type="ARBA" id="ARBA00023306"/>
    </source>
</evidence>
<evidence type="ECO:0000313" key="16">
    <source>
        <dbReference type="Proteomes" id="UP000585327"/>
    </source>
</evidence>
<dbReference type="InterPro" id="IPR037041">
    <property type="entry name" value="Trigger_fac_C_sf"/>
</dbReference>
<comment type="function">
    <text evidence="11">Involved in protein export. Acts as a chaperone by maintaining the newly synthesized protein in an open conformation. Functions as a peptidyl-prolyl cis-trans isomerase.</text>
</comment>
<evidence type="ECO:0000256" key="8">
    <source>
        <dbReference type="ARBA" id="ARBA00023235"/>
    </source>
</evidence>
<evidence type="ECO:0000256" key="1">
    <source>
        <dbReference type="ARBA" id="ARBA00000971"/>
    </source>
</evidence>
<dbReference type="PIRSF" id="PIRSF003095">
    <property type="entry name" value="Trigger_factor"/>
    <property type="match status" value="1"/>
</dbReference>
<dbReference type="GO" id="GO:0005737">
    <property type="term" value="C:cytoplasm"/>
    <property type="evidence" value="ECO:0007669"/>
    <property type="project" value="UniProtKB-SubCell"/>
</dbReference>
<dbReference type="Pfam" id="PF05698">
    <property type="entry name" value="Trigger_C"/>
    <property type="match status" value="1"/>
</dbReference>
<dbReference type="InterPro" id="IPR008881">
    <property type="entry name" value="Trigger_fac_ribosome-bd_bac"/>
</dbReference>
<protein>
    <recommendedName>
        <fullName evidence="4 11">Trigger factor</fullName>
        <shortName evidence="11">TF</shortName>
        <ecNumber evidence="3 11">5.2.1.8</ecNumber>
    </recommendedName>
    <alternativeName>
        <fullName evidence="10 11">PPIase</fullName>
    </alternativeName>
</protein>
<dbReference type="AlphaFoldDB" id="A0A838YFS2"/>
<dbReference type="GO" id="GO:0044183">
    <property type="term" value="F:protein folding chaperone"/>
    <property type="evidence" value="ECO:0007669"/>
    <property type="project" value="TreeGrafter"/>
</dbReference>
<dbReference type="GO" id="GO:0051083">
    <property type="term" value="P:'de novo' cotranslational protein folding"/>
    <property type="evidence" value="ECO:0007669"/>
    <property type="project" value="TreeGrafter"/>
</dbReference>
<comment type="domain">
    <text evidence="11">Consists of 3 domains; the N-terminus binds the ribosome, the middle domain has PPIase activity, while the C-terminus has intrinsic chaperone activity on its own.</text>
</comment>
<evidence type="ECO:0000256" key="5">
    <source>
        <dbReference type="ARBA" id="ARBA00022618"/>
    </source>
</evidence>
<evidence type="ECO:0000256" key="2">
    <source>
        <dbReference type="ARBA" id="ARBA00005464"/>
    </source>
</evidence>
<proteinExistence type="inferred from homology"/>
<evidence type="ECO:0000256" key="11">
    <source>
        <dbReference type="HAMAP-Rule" id="MF_00303"/>
    </source>
</evidence>
<keyword evidence="5 11" id="KW-0132">Cell division</keyword>
<dbReference type="Gene3D" id="3.10.50.40">
    <property type="match status" value="1"/>
</dbReference>
<keyword evidence="7 11" id="KW-0143">Chaperone</keyword>
<dbReference type="HAMAP" id="MF_00303">
    <property type="entry name" value="Trigger_factor_Tig"/>
    <property type="match status" value="1"/>
</dbReference>
<dbReference type="GO" id="GO:0003755">
    <property type="term" value="F:peptidyl-prolyl cis-trans isomerase activity"/>
    <property type="evidence" value="ECO:0007669"/>
    <property type="project" value="UniProtKB-UniRule"/>
</dbReference>
<dbReference type="Pfam" id="PF00254">
    <property type="entry name" value="FKBP_C"/>
    <property type="match status" value="1"/>
</dbReference>
<dbReference type="SUPFAM" id="SSF102735">
    <property type="entry name" value="Trigger factor ribosome-binding domain"/>
    <property type="match status" value="1"/>
</dbReference>
<dbReference type="GO" id="GO:0043335">
    <property type="term" value="P:protein unfolding"/>
    <property type="evidence" value="ECO:0007669"/>
    <property type="project" value="TreeGrafter"/>
</dbReference>
<dbReference type="SUPFAM" id="SSF109998">
    <property type="entry name" value="Triger factor/SurA peptide-binding domain-like"/>
    <property type="match status" value="1"/>
</dbReference>
<evidence type="ECO:0000256" key="6">
    <source>
        <dbReference type="ARBA" id="ARBA00023110"/>
    </source>
</evidence>
<dbReference type="FunFam" id="3.10.50.40:FF:000001">
    <property type="entry name" value="Trigger factor"/>
    <property type="match status" value="1"/>
</dbReference>
<evidence type="ECO:0000256" key="13">
    <source>
        <dbReference type="RuleBase" id="RU003914"/>
    </source>
</evidence>
<dbReference type="InterPro" id="IPR008880">
    <property type="entry name" value="Trigger_fac_C"/>
</dbReference>
<evidence type="ECO:0000256" key="3">
    <source>
        <dbReference type="ARBA" id="ARBA00013194"/>
    </source>
</evidence>
<dbReference type="PANTHER" id="PTHR30560">
    <property type="entry name" value="TRIGGER FACTOR CHAPERONE AND PEPTIDYL-PROLYL CIS/TRANS ISOMERASE"/>
    <property type="match status" value="1"/>
</dbReference>
<evidence type="ECO:0000256" key="10">
    <source>
        <dbReference type="ARBA" id="ARBA00029986"/>
    </source>
</evidence>
<dbReference type="Gene3D" id="1.10.3120.10">
    <property type="entry name" value="Trigger factor, C-terminal domain"/>
    <property type="match status" value="1"/>
</dbReference>
<dbReference type="Pfam" id="PF05697">
    <property type="entry name" value="Trigger_N"/>
    <property type="match status" value="1"/>
</dbReference>
<evidence type="ECO:0000256" key="4">
    <source>
        <dbReference type="ARBA" id="ARBA00016902"/>
    </source>
</evidence>
<evidence type="ECO:0000256" key="12">
    <source>
        <dbReference type="PROSITE-ProRule" id="PRU00277"/>
    </source>
</evidence>
<dbReference type="Gene3D" id="3.30.70.1050">
    <property type="entry name" value="Trigger factor ribosome-binding domain"/>
    <property type="match status" value="1"/>
</dbReference>
<dbReference type="GO" id="GO:0051301">
    <property type="term" value="P:cell division"/>
    <property type="evidence" value="ECO:0007669"/>
    <property type="project" value="UniProtKB-KW"/>
</dbReference>
<dbReference type="SUPFAM" id="SSF54534">
    <property type="entry name" value="FKBP-like"/>
    <property type="match status" value="1"/>
</dbReference>
<gene>
    <name evidence="11" type="primary">tig</name>
    <name evidence="15" type="ORF">H2021_00670</name>
</gene>
<dbReference type="InterPro" id="IPR001179">
    <property type="entry name" value="PPIase_FKBP_dom"/>
</dbReference>